<organism evidence="4 5">
    <name type="scientific">Anaerocolumna sedimenticola</name>
    <dbReference type="NCBI Taxonomy" id="2696063"/>
    <lineage>
        <taxon>Bacteria</taxon>
        <taxon>Bacillati</taxon>
        <taxon>Bacillota</taxon>
        <taxon>Clostridia</taxon>
        <taxon>Lachnospirales</taxon>
        <taxon>Lachnospiraceae</taxon>
        <taxon>Anaerocolumna</taxon>
    </lineage>
</organism>
<dbReference type="InterPro" id="IPR013785">
    <property type="entry name" value="Aldolase_TIM"/>
</dbReference>
<evidence type="ECO:0000259" key="3">
    <source>
        <dbReference type="Pfam" id="PF19238"/>
    </source>
</evidence>
<dbReference type="InterPro" id="IPR058240">
    <property type="entry name" value="rSAM_sf"/>
</dbReference>
<protein>
    <submittedName>
        <fullName evidence="4">DUF512 domain-containing protein</fullName>
    </submittedName>
</protein>
<accession>A0A6P1TR50</accession>
<name>A0A6P1TR50_9FIRM</name>
<gene>
    <name evidence="4" type="ORF">Ana3638_16735</name>
</gene>
<dbReference type="InterPro" id="IPR041489">
    <property type="entry name" value="PDZ_6"/>
</dbReference>
<dbReference type="InterPro" id="IPR045375">
    <property type="entry name" value="Put_radical_SAM-like_N"/>
</dbReference>
<dbReference type="AlphaFoldDB" id="A0A6P1TR50"/>
<dbReference type="KEGG" id="anr:Ana3638_16735"/>
<dbReference type="Gene3D" id="3.20.20.70">
    <property type="entry name" value="Aldolase class I"/>
    <property type="match status" value="1"/>
</dbReference>
<evidence type="ECO:0000259" key="1">
    <source>
        <dbReference type="Pfam" id="PF04459"/>
    </source>
</evidence>
<feature type="domain" description="Putative radical SAM N-terminal" evidence="3">
    <location>
        <begin position="69"/>
        <end position="219"/>
    </location>
</feature>
<dbReference type="InterPro" id="IPR007549">
    <property type="entry name" value="DUF512"/>
</dbReference>
<dbReference type="Pfam" id="PF04459">
    <property type="entry name" value="DUF512"/>
    <property type="match status" value="1"/>
</dbReference>
<feature type="domain" description="PDZ" evidence="2">
    <location>
        <begin position="8"/>
        <end position="46"/>
    </location>
</feature>
<keyword evidence="5" id="KW-1185">Reference proteome</keyword>
<dbReference type="Pfam" id="PF17820">
    <property type="entry name" value="PDZ_6"/>
    <property type="match status" value="1"/>
</dbReference>
<dbReference type="RefSeq" id="WP_161839051.1">
    <property type="nucleotide sequence ID" value="NZ_CP048000.1"/>
</dbReference>
<sequence>MNRKGHLIKNVAAGSIAEEMEIEPGDRLLCVNEKEIEDVFDYHYAVNDEYLVLLIRKPDGEEWELEIEKEYEEDLGIEFEEGLMDSYRSCRNKCMFCFIDQMPPGMRETLYFKDDDARLSFLQGNYITLTNMSEEDINRIIFYKLSPINISIHTTNKELRCEMMNNRFAGEALDKIKKLFDAGITMNGQIVLCKGVNDGEELRRSIRDLSAYIPHMQSVSVVPVGLTKYRDNLNNLEKFNKKDALEVLTIIHHWQDVLVKEYGTRFIHASDEWYITAELPIPDADNYEGYLQIENGVGMVRSLMDEFNDYYDTIKGDNRIKTVSMATGILAAPILKNLMAQLNQKYPNIQITVYTIVNKFFGEDITVAGLLTGQDIMDQLKGKELGDYLILPDVLLRNGENVLLDDITVDDLKNTLQTEIRIVQSDGKSLINAIVN</sequence>
<feature type="domain" description="DUF512" evidence="1">
    <location>
        <begin position="222"/>
        <end position="424"/>
    </location>
</feature>
<dbReference type="Gene3D" id="2.30.42.10">
    <property type="match status" value="1"/>
</dbReference>
<reference evidence="4 5" key="1">
    <citation type="submission" date="2020-01" db="EMBL/GenBank/DDBJ databases">
        <title>Genome analysis of Anaerocolumna sp. CBA3638.</title>
        <authorList>
            <person name="Kim J."/>
            <person name="Roh S.W."/>
        </authorList>
    </citation>
    <scope>NUCLEOTIDE SEQUENCE [LARGE SCALE GENOMIC DNA]</scope>
    <source>
        <strain evidence="4 5">CBA3638</strain>
    </source>
</reference>
<proteinExistence type="predicted"/>
<evidence type="ECO:0000313" key="4">
    <source>
        <dbReference type="EMBL" id="QHQ62226.1"/>
    </source>
</evidence>
<evidence type="ECO:0000313" key="5">
    <source>
        <dbReference type="Proteomes" id="UP000464314"/>
    </source>
</evidence>
<dbReference type="Proteomes" id="UP000464314">
    <property type="component" value="Chromosome"/>
</dbReference>
<evidence type="ECO:0000259" key="2">
    <source>
        <dbReference type="Pfam" id="PF17820"/>
    </source>
</evidence>
<dbReference type="Pfam" id="PF19238">
    <property type="entry name" value="Radical_SAM_2"/>
    <property type="match status" value="1"/>
</dbReference>
<dbReference type="SUPFAM" id="SSF50156">
    <property type="entry name" value="PDZ domain-like"/>
    <property type="match status" value="1"/>
</dbReference>
<dbReference type="SUPFAM" id="SSF102114">
    <property type="entry name" value="Radical SAM enzymes"/>
    <property type="match status" value="1"/>
</dbReference>
<dbReference type="InterPro" id="IPR036034">
    <property type="entry name" value="PDZ_sf"/>
</dbReference>
<dbReference type="EMBL" id="CP048000">
    <property type="protein sequence ID" value="QHQ62226.1"/>
    <property type="molecule type" value="Genomic_DNA"/>
</dbReference>